<dbReference type="STRING" id="272627.CCC_02475"/>
<protein>
    <submittedName>
        <fullName evidence="4">Transcriptional regulator TetR family</fullName>
    </submittedName>
</protein>
<accession>A0A0C2YWE5</accession>
<feature type="domain" description="HTH tetR-type" evidence="3">
    <location>
        <begin position="22"/>
        <end position="82"/>
    </location>
</feature>
<reference evidence="4 5" key="1">
    <citation type="submission" date="2015-01" db="EMBL/GenBank/DDBJ databases">
        <title>Genome Sequence of Magnetospirillum magnetotacticum Strain MS-1.</title>
        <authorList>
            <person name="Marinov G.K."/>
            <person name="Smalley M.D."/>
            <person name="DeSalvo G."/>
        </authorList>
    </citation>
    <scope>NUCLEOTIDE SEQUENCE [LARGE SCALE GENOMIC DNA]</scope>
    <source>
        <strain evidence="4 5">MS-1</strain>
    </source>
</reference>
<dbReference type="SUPFAM" id="SSF48498">
    <property type="entry name" value="Tetracyclin repressor-like, C-terminal domain"/>
    <property type="match status" value="1"/>
</dbReference>
<evidence type="ECO:0000313" key="5">
    <source>
        <dbReference type="Proteomes" id="UP000031971"/>
    </source>
</evidence>
<dbReference type="AlphaFoldDB" id="A0A0C2YWE5"/>
<dbReference type="GO" id="GO:0003700">
    <property type="term" value="F:DNA-binding transcription factor activity"/>
    <property type="evidence" value="ECO:0007669"/>
    <property type="project" value="TreeGrafter"/>
</dbReference>
<keyword evidence="1 2" id="KW-0238">DNA-binding</keyword>
<gene>
    <name evidence="4" type="ORF">CCC_02475</name>
</gene>
<evidence type="ECO:0000313" key="4">
    <source>
        <dbReference type="EMBL" id="KIL99025.1"/>
    </source>
</evidence>
<dbReference type="Proteomes" id="UP000031971">
    <property type="component" value="Unassembled WGS sequence"/>
</dbReference>
<dbReference type="SUPFAM" id="SSF46689">
    <property type="entry name" value="Homeodomain-like"/>
    <property type="match status" value="1"/>
</dbReference>
<evidence type="ECO:0000256" key="1">
    <source>
        <dbReference type="ARBA" id="ARBA00023125"/>
    </source>
</evidence>
<evidence type="ECO:0000259" key="3">
    <source>
        <dbReference type="PROSITE" id="PS50977"/>
    </source>
</evidence>
<name>A0A0C2YWE5_PARME</name>
<evidence type="ECO:0000256" key="2">
    <source>
        <dbReference type="PROSITE-ProRule" id="PRU00335"/>
    </source>
</evidence>
<sequence length="225" mass="25224">MDSKPGTVHDVKAQVSDEALVAKRRGQIIASAVELFSHQGFYRTTIQDVAKKAGVSAGLIYQYVTDKEDVLLLALLSVLESYKQEIPAALEGLSDPLERFVAAIRAYCRVVDQRREATVLAYRSTKSLPDDRRQLIKDCEIETNGMIAACLANCIKAGLMRDVNVELVTYQLVTFAHSWALKHWRLKELCDLEQYIAEGLDFFAQALLTPKGRRQWEALSTTTIC</sequence>
<dbReference type="PANTHER" id="PTHR30055">
    <property type="entry name" value="HTH-TYPE TRANSCRIPTIONAL REGULATOR RUTR"/>
    <property type="match status" value="1"/>
</dbReference>
<dbReference type="InterPro" id="IPR001647">
    <property type="entry name" value="HTH_TetR"/>
</dbReference>
<dbReference type="PROSITE" id="PS50977">
    <property type="entry name" value="HTH_TETR_2"/>
    <property type="match status" value="1"/>
</dbReference>
<dbReference type="InterPro" id="IPR009057">
    <property type="entry name" value="Homeodomain-like_sf"/>
</dbReference>
<dbReference type="PRINTS" id="PR00455">
    <property type="entry name" value="HTHTETR"/>
</dbReference>
<feature type="DNA-binding region" description="H-T-H motif" evidence="2">
    <location>
        <begin position="45"/>
        <end position="64"/>
    </location>
</feature>
<dbReference type="InterPro" id="IPR050109">
    <property type="entry name" value="HTH-type_TetR-like_transc_reg"/>
</dbReference>
<dbReference type="Pfam" id="PF17932">
    <property type="entry name" value="TetR_C_24"/>
    <property type="match status" value="1"/>
</dbReference>
<organism evidence="4 5">
    <name type="scientific">Paramagnetospirillum magnetotacticum MS-1</name>
    <dbReference type="NCBI Taxonomy" id="272627"/>
    <lineage>
        <taxon>Bacteria</taxon>
        <taxon>Pseudomonadati</taxon>
        <taxon>Pseudomonadota</taxon>
        <taxon>Alphaproteobacteria</taxon>
        <taxon>Rhodospirillales</taxon>
        <taxon>Magnetospirillaceae</taxon>
        <taxon>Paramagnetospirillum</taxon>
    </lineage>
</organism>
<dbReference type="EMBL" id="JXSL01000027">
    <property type="protein sequence ID" value="KIL99025.1"/>
    <property type="molecule type" value="Genomic_DNA"/>
</dbReference>
<dbReference type="OrthoDB" id="5292901at2"/>
<comment type="caution">
    <text evidence="4">The sequence shown here is derived from an EMBL/GenBank/DDBJ whole genome shotgun (WGS) entry which is preliminary data.</text>
</comment>
<dbReference type="InterPro" id="IPR036271">
    <property type="entry name" value="Tet_transcr_reg_TetR-rel_C_sf"/>
</dbReference>
<keyword evidence="5" id="KW-1185">Reference proteome</keyword>
<proteinExistence type="predicted"/>
<dbReference type="Gene3D" id="1.10.357.10">
    <property type="entry name" value="Tetracycline Repressor, domain 2"/>
    <property type="match status" value="1"/>
</dbReference>
<dbReference type="RefSeq" id="WP_009865557.1">
    <property type="nucleotide sequence ID" value="NZ_JXSL01000027.1"/>
</dbReference>
<dbReference type="Pfam" id="PF00440">
    <property type="entry name" value="TetR_N"/>
    <property type="match status" value="1"/>
</dbReference>
<dbReference type="Gene3D" id="1.10.10.60">
    <property type="entry name" value="Homeodomain-like"/>
    <property type="match status" value="1"/>
</dbReference>
<dbReference type="InterPro" id="IPR023772">
    <property type="entry name" value="DNA-bd_HTH_TetR-type_CS"/>
</dbReference>
<dbReference type="PANTHER" id="PTHR30055:SF201">
    <property type="entry name" value="TRANSCRIPTIONAL REGULATORY PROTEIN"/>
    <property type="match status" value="1"/>
</dbReference>
<dbReference type="InterPro" id="IPR041490">
    <property type="entry name" value="KstR2_TetR_C"/>
</dbReference>
<dbReference type="GO" id="GO:0000976">
    <property type="term" value="F:transcription cis-regulatory region binding"/>
    <property type="evidence" value="ECO:0007669"/>
    <property type="project" value="TreeGrafter"/>
</dbReference>
<dbReference type="PROSITE" id="PS01081">
    <property type="entry name" value="HTH_TETR_1"/>
    <property type="match status" value="1"/>
</dbReference>